<dbReference type="EMBL" id="JAPMLT010000001">
    <property type="protein sequence ID" value="MCX7568929.1"/>
    <property type="molecule type" value="Genomic_DNA"/>
</dbReference>
<dbReference type="Gene3D" id="3.40.630.30">
    <property type="match status" value="1"/>
</dbReference>
<name>A0ABT3WWB2_9BACL</name>
<accession>A0ABT3WWB2</accession>
<dbReference type="RefSeq" id="WP_267150163.1">
    <property type="nucleotide sequence ID" value="NZ_JAPMLT010000001.1"/>
</dbReference>
<dbReference type="Pfam" id="PF00583">
    <property type="entry name" value="Acetyltransf_1"/>
    <property type="match status" value="1"/>
</dbReference>
<comment type="caution">
    <text evidence="2">The sequence shown here is derived from an EMBL/GenBank/DDBJ whole genome shotgun (WGS) entry which is preliminary data.</text>
</comment>
<dbReference type="InterPro" id="IPR016181">
    <property type="entry name" value="Acyl_CoA_acyltransferase"/>
</dbReference>
<dbReference type="InterPro" id="IPR000182">
    <property type="entry name" value="GNAT_dom"/>
</dbReference>
<protein>
    <submittedName>
        <fullName evidence="2">GNAT family N-acetyltransferase</fullName>
    </submittedName>
</protein>
<dbReference type="Proteomes" id="UP001208017">
    <property type="component" value="Unassembled WGS sequence"/>
</dbReference>
<keyword evidence="3" id="KW-1185">Reference proteome</keyword>
<feature type="domain" description="N-acetyltransferase" evidence="1">
    <location>
        <begin position="4"/>
        <end position="178"/>
    </location>
</feature>
<organism evidence="2 3">
    <name type="scientific">Tumebacillus lacus</name>
    <dbReference type="NCBI Taxonomy" id="2995335"/>
    <lineage>
        <taxon>Bacteria</taxon>
        <taxon>Bacillati</taxon>
        <taxon>Bacillota</taxon>
        <taxon>Bacilli</taxon>
        <taxon>Bacillales</taxon>
        <taxon>Alicyclobacillaceae</taxon>
        <taxon>Tumebacillus</taxon>
    </lineage>
</organism>
<dbReference type="CDD" id="cd04301">
    <property type="entry name" value="NAT_SF"/>
    <property type="match status" value="1"/>
</dbReference>
<reference evidence="2 3" key="1">
    <citation type="submission" date="2022-11" db="EMBL/GenBank/DDBJ databases">
        <title>Study of microbial diversity in lake waters.</title>
        <authorList>
            <person name="Zhang J."/>
        </authorList>
    </citation>
    <scope>NUCLEOTIDE SEQUENCE [LARGE SCALE GENOMIC DNA]</scope>
    <source>
        <strain evidence="2 3">DT12</strain>
    </source>
</reference>
<dbReference type="PROSITE" id="PS51186">
    <property type="entry name" value="GNAT"/>
    <property type="match status" value="1"/>
</dbReference>
<dbReference type="SUPFAM" id="SSF55729">
    <property type="entry name" value="Acyl-CoA N-acyltransferases (Nat)"/>
    <property type="match status" value="1"/>
</dbReference>
<evidence type="ECO:0000313" key="2">
    <source>
        <dbReference type="EMBL" id="MCX7568929.1"/>
    </source>
</evidence>
<proteinExistence type="predicted"/>
<evidence type="ECO:0000259" key="1">
    <source>
        <dbReference type="PROSITE" id="PS51186"/>
    </source>
</evidence>
<gene>
    <name evidence="2" type="ORF">OS242_03000</name>
</gene>
<sequence length="184" mass="21478">MYGIKIRRPRAEDFEELMQLFIAVVEDTFKREGLSDLSDDRESEIESKKRYLQSDLDSNGEQRYFLIAVDQHHRIVGTIEYGPASELIHECTNGTWDGLQEVGTVFVLPEYQGRGIGTLLWSAMLLIFLGRGIHEFCLDSGYGRAQAMWRKKFGEPDYWLKDYWGPGHDHMIWRKNVRDVEIMV</sequence>
<evidence type="ECO:0000313" key="3">
    <source>
        <dbReference type="Proteomes" id="UP001208017"/>
    </source>
</evidence>